<keyword evidence="6" id="KW-0067">ATP-binding</keyword>
<dbReference type="GO" id="GO:0016301">
    <property type="term" value="F:kinase activity"/>
    <property type="evidence" value="ECO:0007669"/>
    <property type="project" value="UniProtKB-KW"/>
</dbReference>
<evidence type="ECO:0000256" key="5">
    <source>
        <dbReference type="ARBA" id="ARBA00022777"/>
    </source>
</evidence>
<dbReference type="EMBL" id="JAUHPV010000003">
    <property type="protein sequence ID" value="MDN4472697.1"/>
    <property type="molecule type" value="Genomic_DNA"/>
</dbReference>
<feature type="domain" description="Protein kinase" evidence="11">
    <location>
        <begin position="18"/>
        <end position="291"/>
    </location>
</feature>
<evidence type="ECO:0000259" key="11">
    <source>
        <dbReference type="PROSITE" id="PS50011"/>
    </source>
</evidence>
<keyword evidence="2" id="KW-0723">Serine/threonine-protein kinase</keyword>
<feature type="domain" description="PASTA" evidence="12">
    <location>
        <begin position="392"/>
        <end position="459"/>
    </location>
</feature>
<keyword evidence="3" id="KW-0808">Transferase</keyword>
<dbReference type="InterPro" id="IPR000719">
    <property type="entry name" value="Prot_kinase_dom"/>
</dbReference>
<feature type="region of interest" description="Disordered" evidence="9">
    <location>
        <begin position="290"/>
        <end position="319"/>
    </location>
</feature>
<dbReference type="Pfam" id="PF03793">
    <property type="entry name" value="PASTA"/>
    <property type="match status" value="4"/>
</dbReference>
<dbReference type="PROSITE" id="PS51178">
    <property type="entry name" value="PASTA"/>
    <property type="match status" value="4"/>
</dbReference>
<dbReference type="SMART" id="SM00740">
    <property type="entry name" value="PASTA"/>
    <property type="match status" value="4"/>
</dbReference>
<evidence type="ECO:0000259" key="12">
    <source>
        <dbReference type="PROSITE" id="PS51178"/>
    </source>
</evidence>
<feature type="transmembrane region" description="Helical" evidence="10">
    <location>
        <begin position="366"/>
        <end position="388"/>
    </location>
</feature>
<dbReference type="CDD" id="cd06577">
    <property type="entry name" value="PASTA_pknB"/>
    <property type="match status" value="3"/>
</dbReference>
<evidence type="ECO:0000256" key="9">
    <source>
        <dbReference type="SAM" id="MobiDB-lite"/>
    </source>
</evidence>
<comment type="catalytic activity">
    <reaction evidence="8">
        <text>L-seryl-[protein] + ATP = O-phospho-L-seryl-[protein] + ADP + H(+)</text>
        <dbReference type="Rhea" id="RHEA:17989"/>
        <dbReference type="Rhea" id="RHEA-COMP:9863"/>
        <dbReference type="Rhea" id="RHEA-COMP:11604"/>
        <dbReference type="ChEBI" id="CHEBI:15378"/>
        <dbReference type="ChEBI" id="CHEBI:29999"/>
        <dbReference type="ChEBI" id="CHEBI:30616"/>
        <dbReference type="ChEBI" id="CHEBI:83421"/>
        <dbReference type="ChEBI" id="CHEBI:456216"/>
        <dbReference type="EC" id="2.7.11.1"/>
    </reaction>
</comment>
<reference evidence="13" key="1">
    <citation type="submission" date="2023-06" db="EMBL/GenBank/DDBJ databases">
        <title>SYSU T00b26.</title>
        <authorList>
            <person name="Gao L."/>
            <person name="Fang B.-Z."/>
            <person name="Li W.-J."/>
        </authorList>
    </citation>
    <scope>NUCLEOTIDE SEQUENCE</scope>
    <source>
        <strain evidence="13">SYSU T00b26</strain>
    </source>
</reference>
<feature type="domain" description="PASTA" evidence="12">
    <location>
        <begin position="460"/>
        <end position="529"/>
    </location>
</feature>
<organism evidence="13 14">
    <name type="scientific">Demequina zhanjiangensis</name>
    <dbReference type="NCBI Taxonomy" id="3051659"/>
    <lineage>
        <taxon>Bacteria</taxon>
        <taxon>Bacillati</taxon>
        <taxon>Actinomycetota</taxon>
        <taxon>Actinomycetes</taxon>
        <taxon>Micrococcales</taxon>
        <taxon>Demequinaceae</taxon>
        <taxon>Demequina</taxon>
    </lineage>
</organism>
<keyword evidence="10" id="KW-1133">Transmembrane helix</keyword>
<accession>A0ABT8G0Q0</accession>
<dbReference type="Gene3D" id="1.10.510.10">
    <property type="entry name" value="Transferase(Phosphotransferase) domain 1"/>
    <property type="match status" value="1"/>
</dbReference>
<gene>
    <name evidence="13" type="primary">pknB</name>
    <name evidence="13" type="ORF">QQX04_06780</name>
</gene>
<dbReference type="EC" id="2.7.11.1" evidence="1"/>
<feature type="domain" description="PASTA" evidence="12">
    <location>
        <begin position="530"/>
        <end position="596"/>
    </location>
</feature>
<comment type="caution">
    <text evidence="13">The sequence shown here is derived from an EMBL/GenBank/DDBJ whole genome shotgun (WGS) entry which is preliminary data.</text>
</comment>
<dbReference type="InterPro" id="IPR005543">
    <property type="entry name" value="PASTA_dom"/>
</dbReference>
<evidence type="ECO:0000313" key="14">
    <source>
        <dbReference type="Proteomes" id="UP001172738"/>
    </source>
</evidence>
<keyword evidence="14" id="KW-1185">Reference proteome</keyword>
<evidence type="ECO:0000256" key="4">
    <source>
        <dbReference type="ARBA" id="ARBA00022741"/>
    </source>
</evidence>
<keyword evidence="5 13" id="KW-0418">Kinase</keyword>
<sequence length="668" mass="70980">MSETLTDPLLGRLIDGRYEVRSRVAAGGMATVYVAFDRRLEREVAIKVMSPHLGEQDDSVKFASRFRREARAAARLTHPGMVRVYDQGVDGEISYLTMEYVEGENLRSRISHERTLTVGEALAISEQVLDALAAAHRLGLVHRDIKPENVLLDTDGRPRLADFGLSRAIEDATASTHSSGIIMGTAAYLSPELVSHGTADTSTDVYAVGILLFEMLTGRQPFTGESPLEVATQHVHHDVPAPSAYVPWLPAEIDELVQRMTARDPQQRPADAAAALTDIRAVLAVLDDPTLDRRADPPSGAVPVEQASDPDATTVFDSSPAGTTVALPVGLATLESAAEPQPEVVEAEIMPPSEAADQDASRSRPAVWIGAITAAVLVLALLGVWWYMAIGPGAYSAVPDVTGDTAAAATATLEEAGFLVLDPTTEFSDTVEEGLVLSTDPEASARVLNGSEISLTVSAGPRMATVPEIVGEVESDAMGLLGDAGFTTENVTVEREHSDTVTEGTVISIDPAVGEELRHDAPLTMTVSQGPAPIEVPNVYGMTESDALDALAVHAMNVTVEYGRTADVDTGEVYLQSLAAGSDSVRTAGITITVSEGLPLVTVPEFIGMSARDAQRTADDIGLLVQFSPRFFSFITGDLKNNSEVVDQNVAPNTEIEQGSTIYLIYDN</sequence>
<dbReference type="InterPro" id="IPR008271">
    <property type="entry name" value="Ser/Thr_kinase_AS"/>
</dbReference>
<evidence type="ECO:0000256" key="10">
    <source>
        <dbReference type="SAM" id="Phobius"/>
    </source>
</evidence>
<dbReference type="RefSeq" id="WP_301127479.1">
    <property type="nucleotide sequence ID" value="NZ_JAUHPV010000003.1"/>
</dbReference>
<keyword evidence="10" id="KW-0472">Membrane</keyword>
<evidence type="ECO:0000256" key="2">
    <source>
        <dbReference type="ARBA" id="ARBA00022527"/>
    </source>
</evidence>
<keyword evidence="10" id="KW-0812">Transmembrane</keyword>
<feature type="domain" description="PASTA" evidence="12">
    <location>
        <begin position="597"/>
        <end position="668"/>
    </location>
</feature>
<dbReference type="PANTHER" id="PTHR43289:SF34">
    <property type="entry name" value="SERINE_THREONINE-PROTEIN KINASE YBDM-RELATED"/>
    <property type="match status" value="1"/>
</dbReference>
<dbReference type="SUPFAM" id="SSF54184">
    <property type="entry name" value="Penicillin-binding protein 2x (pbp-2x), c-terminal domain"/>
    <property type="match status" value="1"/>
</dbReference>
<dbReference type="Gene3D" id="3.30.200.20">
    <property type="entry name" value="Phosphorylase Kinase, domain 1"/>
    <property type="match status" value="1"/>
</dbReference>
<dbReference type="SMART" id="SM00220">
    <property type="entry name" value="S_TKc"/>
    <property type="match status" value="1"/>
</dbReference>
<dbReference type="Pfam" id="PF00069">
    <property type="entry name" value="Pkinase"/>
    <property type="match status" value="1"/>
</dbReference>
<dbReference type="Gene3D" id="3.30.10.20">
    <property type="match status" value="4"/>
</dbReference>
<dbReference type="InterPro" id="IPR011009">
    <property type="entry name" value="Kinase-like_dom_sf"/>
</dbReference>
<dbReference type="NCBIfam" id="NF033483">
    <property type="entry name" value="PknB_PASTA_kin"/>
    <property type="match status" value="1"/>
</dbReference>
<evidence type="ECO:0000256" key="3">
    <source>
        <dbReference type="ARBA" id="ARBA00022679"/>
    </source>
</evidence>
<evidence type="ECO:0000256" key="7">
    <source>
        <dbReference type="ARBA" id="ARBA00047899"/>
    </source>
</evidence>
<evidence type="ECO:0000256" key="8">
    <source>
        <dbReference type="ARBA" id="ARBA00048679"/>
    </source>
</evidence>
<proteinExistence type="predicted"/>
<dbReference type="PROSITE" id="PS50011">
    <property type="entry name" value="PROTEIN_KINASE_DOM"/>
    <property type="match status" value="1"/>
</dbReference>
<dbReference type="SUPFAM" id="SSF56112">
    <property type="entry name" value="Protein kinase-like (PK-like)"/>
    <property type="match status" value="1"/>
</dbReference>
<dbReference type="CDD" id="cd14014">
    <property type="entry name" value="STKc_PknB_like"/>
    <property type="match status" value="1"/>
</dbReference>
<protein>
    <recommendedName>
        <fullName evidence="1">non-specific serine/threonine protein kinase</fullName>
        <ecNumber evidence="1">2.7.11.1</ecNumber>
    </recommendedName>
</protein>
<evidence type="ECO:0000256" key="1">
    <source>
        <dbReference type="ARBA" id="ARBA00012513"/>
    </source>
</evidence>
<keyword evidence="4" id="KW-0547">Nucleotide-binding</keyword>
<dbReference type="PROSITE" id="PS00108">
    <property type="entry name" value="PROTEIN_KINASE_ST"/>
    <property type="match status" value="1"/>
</dbReference>
<evidence type="ECO:0000256" key="6">
    <source>
        <dbReference type="ARBA" id="ARBA00022840"/>
    </source>
</evidence>
<name>A0ABT8G0Q0_9MICO</name>
<dbReference type="Proteomes" id="UP001172738">
    <property type="component" value="Unassembled WGS sequence"/>
</dbReference>
<dbReference type="PANTHER" id="PTHR43289">
    <property type="entry name" value="MITOGEN-ACTIVATED PROTEIN KINASE KINASE KINASE 20-RELATED"/>
    <property type="match status" value="1"/>
</dbReference>
<comment type="catalytic activity">
    <reaction evidence="7">
        <text>L-threonyl-[protein] + ATP = O-phospho-L-threonyl-[protein] + ADP + H(+)</text>
        <dbReference type="Rhea" id="RHEA:46608"/>
        <dbReference type="Rhea" id="RHEA-COMP:11060"/>
        <dbReference type="Rhea" id="RHEA-COMP:11605"/>
        <dbReference type="ChEBI" id="CHEBI:15378"/>
        <dbReference type="ChEBI" id="CHEBI:30013"/>
        <dbReference type="ChEBI" id="CHEBI:30616"/>
        <dbReference type="ChEBI" id="CHEBI:61977"/>
        <dbReference type="ChEBI" id="CHEBI:456216"/>
        <dbReference type="EC" id="2.7.11.1"/>
    </reaction>
</comment>
<evidence type="ECO:0000313" key="13">
    <source>
        <dbReference type="EMBL" id="MDN4472697.1"/>
    </source>
</evidence>